<dbReference type="InterPro" id="IPR004963">
    <property type="entry name" value="PAE/NOTUM"/>
</dbReference>
<keyword evidence="5" id="KW-0964">Secreted</keyword>
<protein>
    <recommendedName>
        <fullName evidence="5">Pectin acetylesterase</fullName>
        <ecNumber evidence="5">3.1.1.-</ecNumber>
    </recommendedName>
</protein>
<keyword evidence="5" id="KW-0378">Hydrolase</keyword>
<dbReference type="AlphaFoldDB" id="D8SZ00"/>
<dbReference type="HOGENOM" id="CLU_031008_0_0_1"/>
<evidence type="ECO:0000313" key="6">
    <source>
        <dbReference type="EMBL" id="EFJ10315.1"/>
    </source>
</evidence>
<dbReference type="InParanoid" id="D8SZ00"/>
<dbReference type="GO" id="GO:0071555">
    <property type="term" value="P:cell wall organization"/>
    <property type="evidence" value="ECO:0007669"/>
    <property type="project" value="UniProtKB-KW"/>
</dbReference>
<dbReference type="ESTHER" id="selml-d8sz00">
    <property type="family name" value="Pectinacetylesterase-Notum"/>
</dbReference>
<dbReference type="Gramene" id="EFJ10315">
    <property type="protein sequence ID" value="EFJ10315"/>
    <property type="gene ID" value="SELMODRAFT_447382"/>
</dbReference>
<dbReference type="EMBL" id="GL377654">
    <property type="protein sequence ID" value="EFJ10315.1"/>
    <property type="molecule type" value="Genomic_DNA"/>
</dbReference>
<dbReference type="eggNOG" id="KOG4287">
    <property type="taxonomic scope" value="Eukaryota"/>
</dbReference>
<sequence>MFLLISFPLQESSAQEIVNITILHNAVKEGAVCLDGSPPAYYLRRRNSPNWLLFLRGGGVCYGDSKERSCLSRSTSELGSSQQMSEQISLNFGILSISKKNNPDFWNWNHVEITYCDGGSYLGDVEKPVQVFDTETNKTRYLYYRGRKIWNYTIRNLLQKGMKHANQVLLSGCSVGATATAVYCNDFKQLLPHATVKCLMDGGLFVNLPDITGNYSLQSIFDITVREHNITLGIERNYVPTNAAYKQLFPPYILPSIKQPMFLLNSAYDTWQIRNTLLYPTAEWRPCVLNSSSCHPRQLQILQGFRSSFLTNISPAFEKEKWGFFINSCFHHCQGDVSTVRVNNQTILEAIGNWMYERQKKVILVDFLSWPNNPTCVTYFEDTWL</sequence>
<accession>D8SZ00</accession>
<proteinExistence type="inferred from homology"/>
<gene>
    <name evidence="6" type="ORF">SELMODRAFT_447382</name>
</gene>
<evidence type="ECO:0000313" key="7">
    <source>
        <dbReference type="Proteomes" id="UP000001514"/>
    </source>
</evidence>
<evidence type="ECO:0000256" key="2">
    <source>
        <dbReference type="ARBA" id="ARBA00004191"/>
    </source>
</evidence>
<dbReference type="Proteomes" id="UP000001514">
    <property type="component" value="Unassembled WGS sequence"/>
</dbReference>
<organism evidence="7">
    <name type="scientific">Selaginella moellendorffii</name>
    <name type="common">Spikemoss</name>
    <dbReference type="NCBI Taxonomy" id="88036"/>
    <lineage>
        <taxon>Eukaryota</taxon>
        <taxon>Viridiplantae</taxon>
        <taxon>Streptophyta</taxon>
        <taxon>Embryophyta</taxon>
        <taxon>Tracheophyta</taxon>
        <taxon>Lycopodiopsida</taxon>
        <taxon>Selaginellales</taxon>
        <taxon>Selaginellaceae</taxon>
        <taxon>Selaginella</taxon>
    </lineage>
</organism>
<dbReference type="OrthoDB" id="2014748at2759"/>
<evidence type="ECO:0000256" key="1">
    <source>
        <dbReference type="ARBA" id="ARBA00003534"/>
    </source>
</evidence>
<evidence type="ECO:0000256" key="4">
    <source>
        <dbReference type="ARBA" id="ARBA00022512"/>
    </source>
</evidence>
<comment type="function">
    <text evidence="1 5">Hydrolyzes acetyl esters in homogalacturonan regions of pectin. In type I primary cell wall, galacturonic acid residues of pectin can be acetylated at the O-2 and O-3 positions. Decreasing the degree of acetylation of pectin gels in vitro alters their physical properties.</text>
</comment>
<dbReference type="PANTHER" id="PTHR21562">
    <property type="entry name" value="NOTUM-RELATED"/>
    <property type="match status" value="1"/>
</dbReference>
<dbReference type="KEGG" id="smo:SELMODRAFT_447382"/>
<dbReference type="Pfam" id="PF03283">
    <property type="entry name" value="PAE"/>
    <property type="match status" value="1"/>
</dbReference>
<dbReference type="OMA" id="MEEKIGM"/>
<dbReference type="PANTHER" id="PTHR21562:SF83">
    <property type="entry name" value="PECTIN ACETYLESTERASE 4"/>
    <property type="match status" value="1"/>
</dbReference>
<keyword evidence="4 5" id="KW-0134">Cell wall</keyword>
<name>D8SZ00_SELML</name>
<keyword evidence="7" id="KW-1185">Reference proteome</keyword>
<evidence type="ECO:0000256" key="3">
    <source>
        <dbReference type="ARBA" id="ARBA00005784"/>
    </source>
</evidence>
<comment type="similarity">
    <text evidence="3 5">Belongs to the pectinacetylesterase family.</text>
</comment>
<dbReference type="GO" id="GO:0016787">
    <property type="term" value="F:hydrolase activity"/>
    <property type="evidence" value="ECO:0007669"/>
    <property type="project" value="UniProtKB-KW"/>
</dbReference>
<keyword evidence="5" id="KW-0961">Cell wall biogenesis/degradation</keyword>
<comment type="subcellular location">
    <subcellularLocation>
        <location evidence="2 5">Secreted</location>
        <location evidence="2 5">Cell wall</location>
    </subcellularLocation>
</comment>
<dbReference type="STRING" id="88036.D8SZ00"/>
<dbReference type="EC" id="3.1.1.-" evidence="5"/>
<evidence type="ECO:0000256" key="5">
    <source>
        <dbReference type="RuleBase" id="RU363114"/>
    </source>
</evidence>
<reference evidence="6 7" key="1">
    <citation type="journal article" date="2011" name="Science">
        <title>The Selaginella genome identifies genetic changes associated with the evolution of vascular plants.</title>
        <authorList>
            <person name="Banks J.A."/>
            <person name="Nishiyama T."/>
            <person name="Hasebe M."/>
            <person name="Bowman J.L."/>
            <person name="Gribskov M."/>
            <person name="dePamphilis C."/>
            <person name="Albert V.A."/>
            <person name="Aono N."/>
            <person name="Aoyama T."/>
            <person name="Ambrose B.A."/>
            <person name="Ashton N.W."/>
            <person name="Axtell M.J."/>
            <person name="Barker E."/>
            <person name="Barker M.S."/>
            <person name="Bennetzen J.L."/>
            <person name="Bonawitz N.D."/>
            <person name="Chapple C."/>
            <person name="Cheng C."/>
            <person name="Correa L.G."/>
            <person name="Dacre M."/>
            <person name="DeBarry J."/>
            <person name="Dreyer I."/>
            <person name="Elias M."/>
            <person name="Engstrom E.M."/>
            <person name="Estelle M."/>
            <person name="Feng L."/>
            <person name="Finet C."/>
            <person name="Floyd S.K."/>
            <person name="Frommer W.B."/>
            <person name="Fujita T."/>
            <person name="Gramzow L."/>
            <person name="Gutensohn M."/>
            <person name="Harholt J."/>
            <person name="Hattori M."/>
            <person name="Heyl A."/>
            <person name="Hirai T."/>
            <person name="Hiwatashi Y."/>
            <person name="Ishikawa M."/>
            <person name="Iwata M."/>
            <person name="Karol K.G."/>
            <person name="Koehler B."/>
            <person name="Kolukisaoglu U."/>
            <person name="Kubo M."/>
            <person name="Kurata T."/>
            <person name="Lalonde S."/>
            <person name="Li K."/>
            <person name="Li Y."/>
            <person name="Litt A."/>
            <person name="Lyons E."/>
            <person name="Manning G."/>
            <person name="Maruyama T."/>
            <person name="Michael T.P."/>
            <person name="Mikami K."/>
            <person name="Miyazaki S."/>
            <person name="Morinaga S."/>
            <person name="Murata T."/>
            <person name="Mueller-Roeber B."/>
            <person name="Nelson D.R."/>
            <person name="Obara M."/>
            <person name="Oguri Y."/>
            <person name="Olmstead R.G."/>
            <person name="Onodera N."/>
            <person name="Petersen B.L."/>
            <person name="Pils B."/>
            <person name="Prigge M."/>
            <person name="Rensing S.A."/>
            <person name="Riano-Pachon D.M."/>
            <person name="Roberts A.W."/>
            <person name="Sato Y."/>
            <person name="Scheller H.V."/>
            <person name="Schulz B."/>
            <person name="Schulz C."/>
            <person name="Shakirov E.V."/>
            <person name="Shibagaki N."/>
            <person name="Shinohara N."/>
            <person name="Shippen D.E."/>
            <person name="Soerensen I."/>
            <person name="Sotooka R."/>
            <person name="Sugimoto N."/>
            <person name="Sugita M."/>
            <person name="Sumikawa N."/>
            <person name="Tanurdzic M."/>
            <person name="Theissen G."/>
            <person name="Ulvskov P."/>
            <person name="Wakazuki S."/>
            <person name="Weng J.K."/>
            <person name="Willats W.W."/>
            <person name="Wipf D."/>
            <person name="Wolf P.G."/>
            <person name="Yang L."/>
            <person name="Zimmer A.D."/>
            <person name="Zhu Q."/>
            <person name="Mitros T."/>
            <person name="Hellsten U."/>
            <person name="Loque D."/>
            <person name="Otillar R."/>
            <person name="Salamov A."/>
            <person name="Schmutz J."/>
            <person name="Shapiro H."/>
            <person name="Lindquist E."/>
            <person name="Lucas S."/>
            <person name="Rokhsar D."/>
            <person name="Grigoriev I.V."/>
        </authorList>
    </citation>
    <scope>NUCLEOTIDE SEQUENCE [LARGE SCALE GENOMIC DNA]</scope>
</reference>